<sequence>MYAGGGIGLNLSRAPRFLPCEPWHDFSLSPYTPDVSTIKGGRNLLAGEANMFYKCGGSFMVFREVQLLDSHPGTPLLCSNARFLDQDGLNSTRSFEKIKEK</sequence>
<gene>
    <name evidence="1" type="ORF">AVEN_185359_1</name>
</gene>
<comment type="caution">
    <text evidence="1">The sequence shown here is derived from an EMBL/GenBank/DDBJ whole genome shotgun (WGS) entry which is preliminary data.</text>
</comment>
<dbReference type="EMBL" id="BGPR01002113">
    <property type="protein sequence ID" value="GBM67939.1"/>
    <property type="molecule type" value="Genomic_DNA"/>
</dbReference>
<protein>
    <submittedName>
        <fullName evidence="1">Uncharacterized protein</fullName>
    </submittedName>
</protein>
<evidence type="ECO:0000313" key="1">
    <source>
        <dbReference type="EMBL" id="GBM67939.1"/>
    </source>
</evidence>
<name>A0A4Y2HSC4_ARAVE</name>
<organism evidence="1 2">
    <name type="scientific">Araneus ventricosus</name>
    <name type="common">Orbweaver spider</name>
    <name type="synonym">Epeira ventricosa</name>
    <dbReference type="NCBI Taxonomy" id="182803"/>
    <lineage>
        <taxon>Eukaryota</taxon>
        <taxon>Metazoa</taxon>
        <taxon>Ecdysozoa</taxon>
        <taxon>Arthropoda</taxon>
        <taxon>Chelicerata</taxon>
        <taxon>Arachnida</taxon>
        <taxon>Araneae</taxon>
        <taxon>Araneomorphae</taxon>
        <taxon>Entelegynae</taxon>
        <taxon>Araneoidea</taxon>
        <taxon>Araneidae</taxon>
        <taxon>Araneus</taxon>
    </lineage>
</organism>
<proteinExistence type="predicted"/>
<evidence type="ECO:0000313" key="2">
    <source>
        <dbReference type="Proteomes" id="UP000499080"/>
    </source>
</evidence>
<dbReference type="AlphaFoldDB" id="A0A4Y2HSC4"/>
<dbReference type="Proteomes" id="UP000499080">
    <property type="component" value="Unassembled WGS sequence"/>
</dbReference>
<reference evidence="1 2" key="1">
    <citation type="journal article" date="2019" name="Sci. Rep.">
        <title>Orb-weaving spider Araneus ventricosus genome elucidates the spidroin gene catalogue.</title>
        <authorList>
            <person name="Kono N."/>
            <person name="Nakamura H."/>
            <person name="Ohtoshi R."/>
            <person name="Moran D.A.P."/>
            <person name="Shinohara A."/>
            <person name="Yoshida Y."/>
            <person name="Fujiwara M."/>
            <person name="Mori M."/>
            <person name="Tomita M."/>
            <person name="Arakawa K."/>
        </authorList>
    </citation>
    <scope>NUCLEOTIDE SEQUENCE [LARGE SCALE GENOMIC DNA]</scope>
</reference>
<accession>A0A4Y2HSC4</accession>
<keyword evidence="2" id="KW-1185">Reference proteome</keyword>